<feature type="domain" description="TonB-dependent receptor-like beta-barrel" evidence="17">
    <location>
        <begin position="320"/>
        <end position="787"/>
    </location>
</feature>
<evidence type="ECO:0000256" key="4">
    <source>
        <dbReference type="ARBA" id="ARBA00022452"/>
    </source>
</evidence>
<dbReference type="Pfam" id="PF00593">
    <property type="entry name" value="TonB_dep_Rec_b-barrel"/>
    <property type="match status" value="1"/>
</dbReference>
<dbReference type="EMBL" id="QFOI01000070">
    <property type="protein sequence ID" value="PZP50379.1"/>
    <property type="molecule type" value="Genomic_DNA"/>
</dbReference>
<keyword evidence="10 15" id="KW-0798">TonB box</keyword>
<evidence type="ECO:0000256" key="10">
    <source>
        <dbReference type="ARBA" id="ARBA00023077"/>
    </source>
</evidence>
<feature type="chain" id="PRO_5016068197" evidence="16">
    <location>
        <begin position="25"/>
        <end position="817"/>
    </location>
</feature>
<evidence type="ECO:0000256" key="2">
    <source>
        <dbReference type="ARBA" id="ARBA00009810"/>
    </source>
</evidence>
<evidence type="ECO:0000256" key="5">
    <source>
        <dbReference type="ARBA" id="ARBA00022496"/>
    </source>
</evidence>
<evidence type="ECO:0000256" key="15">
    <source>
        <dbReference type="RuleBase" id="RU003357"/>
    </source>
</evidence>
<evidence type="ECO:0000256" key="8">
    <source>
        <dbReference type="ARBA" id="ARBA00023004"/>
    </source>
</evidence>
<organism evidence="19 20">
    <name type="scientific">Pseudopedobacter saltans</name>
    <dbReference type="NCBI Taxonomy" id="151895"/>
    <lineage>
        <taxon>Bacteria</taxon>
        <taxon>Pseudomonadati</taxon>
        <taxon>Bacteroidota</taxon>
        <taxon>Sphingobacteriia</taxon>
        <taxon>Sphingobacteriales</taxon>
        <taxon>Sphingobacteriaceae</taxon>
        <taxon>Pseudopedobacter</taxon>
    </lineage>
</organism>
<evidence type="ECO:0000256" key="6">
    <source>
        <dbReference type="ARBA" id="ARBA00022692"/>
    </source>
</evidence>
<keyword evidence="3 14" id="KW-0813">Transport</keyword>
<evidence type="ECO:0000256" key="13">
    <source>
        <dbReference type="ARBA" id="ARBA00023237"/>
    </source>
</evidence>
<evidence type="ECO:0000256" key="12">
    <source>
        <dbReference type="ARBA" id="ARBA00023170"/>
    </source>
</evidence>
<evidence type="ECO:0000313" key="19">
    <source>
        <dbReference type="EMBL" id="PZP50379.1"/>
    </source>
</evidence>
<dbReference type="PANTHER" id="PTHR32552:SF68">
    <property type="entry name" value="FERRICHROME OUTER MEMBRANE TRANSPORTER_PHAGE RECEPTOR"/>
    <property type="match status" value="1"/>
</dbReference>
<protein>
    <submittedName>
        <fullName evidence="19">TonB-dependent siderophore receptor</fullName>
    </submittedName>
</protein>
<evidence type="ECO:0000256" key="11">
    <source>
        <dbReference type="ARBA" id="ARBA00023136"/>
    </source>
</evidence>
<dbReference type="Pfam" id="PF07715">
    <property type="entry name" value="Plug"/>
    <property type="match status" value="1"/>
</dbReference>
<keyword evidence="6 14" id="KW-0812">Transmembrane</keyword>
<comment type="similarity">
    <text evidence="2 14 15">Belongs to the TonB-dependent receptor family.</text>
</comment>
<dbReference type="Pfam" id="PF13715">
    <property type="entry name" value="CarbopepD_reg_2"/>
    <property type="match status" value="1"/>
</dbReference>
<keyword evidence="11 14" id="KW-0472">Membrane</keyword>
<comment type="subcellular location">
    <subcellularLocation>
        <location evidence="1 14">Cell outer membrane</location>
        <topology evidence="1 14">Multi-pass membrane protein</topology>
    </subcellularLocation>
</comment>
<sequence>MRYHKACLLLRSSIVLLLAVVTFAKTSAQSTKQKIKGHITTKDGKPAPNVRIHLTGDGEHKFAETNENGDYEFNVKNGTYTLIIKAMGIESISKSITVPPASDEELNIQINESYAQLDSVIIQGAHSNKRAPLSIAKAGIPVMDMPQATMVIGEDVIVDQQAQRLSDVMRNVNGVYLGTTRGSTQESFFARGYNLGSTNTFKNGFRVNSGAMPEMSSIESVEVLKGSAALLYGNVAPGGIINMVTKKPKFVFGGDIGMRAGSYGLYKPTIDIYGPISQSIAYRVNGTYEKMNSYRDEVHSKRFYLNPSFLFKLGSKTKLLVQGDYLWHDFTPDFGIGTMSTQANVYGGKIVPDVKRSTFFGTPWQFAKTKQTTASFELNHELSKNWQLNVLGGYQSYSRDYFSTERVQIDGTGKFKRPLGKSKNEQDYYTGQIYVNGNFKTGKIDHKLLFGADYENDRSATISSDLKANTIYDSINIFDPSLYTVRTDMPEYNWISKALNPVTRFGGYVQDLITLSEKFKFLAGVRWSFQQADRTKTTNLTNGNVATGATLQIDKAFSPRFGLVYQPTNNTSVYASYANSFSPNSGLDVDSATLKPSIIDQYELGVKNILFNGLLTANLTLYRIVNNNLTQPIQTFKDGTAVIGTTTLRELTGQTTSDGIEVDLQAKPISGLDIMAGYSYNNMRYTKTSGKVGSYVEGERLVNSPAHTANATTFYTIQTGNVKGLKFGVGAYYIGNRNAGWNSQYAGTNSNLTINDRLFEVKGFITLDISAGYTYKKVSLLAKISNITNTYNYYVHENYSINPIPPRQFMTTLNYKF</sequence>
<evidence type="ECO:0000256" key="1">
    <source>
        <dbReference type="ARBA" id="ARBA00004571"/>
    </source>
</evidence>
<keyword evidence="9" id="KW-0406">Ion transport</keyword>
<evidence type="ECO:0000256" key="7">
    <source>
        <dbReference type="ARBA" id="ARBA00022729"/>
    </source>
</evidence>
<dbReference type="GO" id="GO:0015891">
    <property type="term" value="P:siderophore transport"/>
    <property type="evidence" value="ECO:0007669"/>
    <property type="project" value="InterPro"/>
</dbReference>
<dbReference type="Gene3D" id="2.40.170.20">
    <property type="entry name" value="TonB-dependent receptor, beta-barrel domain"/>
    <property type="match status" value="1"/>
</dbReference>
<keyword evidence="13 14" id="KW-0998">Cell outer membrane</keyword>
<evidence type="ECO:0000313" key="20">
    <source>
        <dbReference type="Proteomes" id="UP000249645"/>
    </source>
</evidence>
<feature type="signal peptide" evidence="16">
    <location>
        <begin position="1"/>
        <end position="24"/>
    </location>
</feature>
<feature type="domain" description="TonB-dependent receptor plug" evidence="18">
    <location>
        <begin position="142"/>
        <end position="240"/>
    </location>
</feature>
<dbReference type="NCBIfam" id="TIGR01783">
    <property type="entry name" value="TonB-siderophor"/>
    <property type="match status" value="1"/>
</dbReference>
<evidence type="ECO:0000256" key="16">
    <source>
        <dbReference type="SAM" id="SignalP"/>
    </source>
</evidence>
<evidence type="ECO:0000259" key="17">
    <source>
        <dbReference type="Pfam" id="PF00593"/>
    </source>
</evidence>
<dbReference type="InterPro" id="IPR008969">
    <property type="entry name" value="CarboxyPept-like_regulatory"/>
</dbReference>
<evidence type="ECO:0000259" key="18">
    <source>
        <dbReference type="Pfam" id="PF07715"/>
    </source>
</evidence>
<dbReference type="GO" id="GO:0015344">
    <property type="term" value="F:siderophore uptake transmembrane transporter activity"/>
    <property type="evidence" value="ECO:0007669"/>
    <property type="project" value="TreeGrafter"/>
</dbReference>
<dbReference type="SUPFAM" id="SSF49464">
    <property type="entry name" value="Carboxypeptidase regulatory domain-like"/>
    <property type="match status" value="1"/>
</dbReference>
<dbReference type="InterPro" id="IPR039426">
    <property type="entry name" value="TonB-dep_rcpt-like"/>
</dbReference>
<dbReference type="AlphaFoldDB" id="A0A2W5H9I7"/>
<keyword evidence="4 14" id="KW-1134">Transmembrane beta strand</keyword>
<name>A0A2W5H9I7_9SPHI</name>
<dbReference type="GO" id="GO:0038023">
    <property type="term" value="F:signaling receptor activity"/>
    <property type="evidence" value="ECO:0007669"/>
    <property type="project" value="InterPro"/>
</dbReference>
<evidence type="ECO:0000256" key="14">
    <source>
        <dbReference type="PROSITE-ProRule" id="PRU01360"/>
    </source>
</evidence>
<evidence type="ECO:0000256" key="3">
    <source>
        <dbReference type="ARBA" id="ARBA00022448"/>
    </source>
</evidence>
<keyword evidence="8" id="KW-0408">Iron</keyword>
<keyword evidence="12 19" id="KW-0675">Receptor</keyword>
<accession>A0A2W5H9I7</accession>
<keyword evidence="5" id="KW-0410">Iron transport</keyword>
<evidence type="ECO:0000256" key="9">
    <source>
        <dbReference type="ARBA" id="ARBA00023065"/>
    </source>
</evidence>
<dbReference type="InterPro" id="IPR037066">
    <property type="entry name" value="Plug_dom_sf"/>
</dbReference>
<dbReference type="Proteomes" id="UP000249645">
    <property type="component" value="Unassembled WGS sequence"/>
</dbReference>
<dbReference type="SUPFAM" id="SSF56935">
    <property type="entry name" value="Porins"/>
    <property type="match status" value="1"/>
</dbReference>
<comment type="caution">
    <text evidence="19">The sequence shown here is derived from an EMBL/GenBank/DDBJ whole genome shotgun (WGS) entry which is preliminary data.</text>
</comment>
<reference evidence="19 20" key="1">
    <citation type="submission" date="2017-11" db="EMBL/GenBank/DDBJ databases">
        <title>Infants hospitalized years apart are colonized by the same room-sourced microbial strains.</title>
        <authorList>
            <person name="Brooks B."/>
            <person name="Olm M.R."/>
            <person name="Firek B.A."/>
            <person name="Baker R."/>
            <person name="Thomas B.C."/>
            <person name="Morowitz M.J."/>
            <person name="Banfield J.F."/>
        </authorList>
    </citation>
    <scope>NUCLEOTIDE SEQUENCE [LARGE SCALE GENOMIC DNA]</scope>
    <source>
        <strain evidence="19">S2_009_000_R2_76</strain>
    </source>
</reference>
<proteinExistence type="inferred from homology"/>
<dbReference type="InterPro" id="IPR036942">
    <property type="entry name" value="Beta-barrel_TonB_sf"/>
</dbReference>
<dbReference type="GO" id="GO:0009279">
    <property type="term" value="C:cell outer membrane"/>
    <property type="evidence" value="ECO:0007669"/>
    <property type="project" value="UniProtKB-SubCell"/>
</dbReference>
<dbReference type="InterPro" id="IPR012910">
    <property type="entry name" value="Plug_dom"/>
</dbReference>
<dbReference type="Gene3D" id="2.60.40.1120">
    <property type="entry name" value="Carboxypeptidase-like, regulatory domain"/>
    <property type="match status" value="1"/>
</dbReference>
<dbReference type="PANTHER" id="PTHR32552">
    <property type="entry name" value="FERRICHROME IRON RECEPTOR-RELATED"/>
    <property type="match status" value="1"/>
</dbReference>
<dbReference type="PROSITE" id="PS52016">
    <property type="entry name" value="TONB_DEPENDENT_REC_3"/>
    <property type="match status" value="1"/>
</dbReference>
<keyword evidence="7 16" id="KW-0732">Signal</keyword>
<dbReference type="InterPro" id="IPR010105">
    <property type="entry name" value="TonB_sidphr_rcpt"/>
</dbReference>
<dbReference type="Gene3D" id="2.170.130.10">
    <property type="entry name" value="TonB-dependent receptor, plug domain"/>
    <property type="match status" value="1"/>
</dbReference>
<gene>
    <name evidence="19" type="ORF">DI598_05715</name>
</gene>
<dbReference type="CDD" id="cd01347">
    <property type="entry name" value="ligand_gated_channel"/>
    <property type="match status" value="1"/>
</dbReference>
<dbReference type="InterPro" id="IPR000531">
    <property type="entry name" value="Beta-barrel_TonB"/>
</dbReference>